<evidence type="ECO:0000313" key="10">
    <source>
        <dbReference type="Proteomes" id="UP001222118"/>
    </source>
</evidence>
<feature type="domain" description="PhoU" evidence="8">
    <location>
        <begin position="449"/>
        <end position="529"/>
    </location>
</feature>
<evidence type="ECO:0000256" key="4">
    <source>
        <dbReference type="ARBA" id="ARBA00022989"/>
    </source>
</evidence>
<accession>A0ABY7YXT7</accession>
<name>A0ABY7YXT7_9HYPH</name>
<feature type="region of interest" description="Disordered" evidence="6">
    <location>
        <begin position="540"/>
        <end position="561"/>
    </location>
</feature>
<sequence length="561" mass="58880">MQSTIQLIDLLGAGALLLWGLRLIKTGVLRAFGASLRQWIAKGTGNRVTAALSGIAATLALQSSTATAVITASFASRELINPKMAQAVMLGANVGTAIAAVVLSLDVHWFASLMILIGVVGFNVSTYTMGKGMGRAVLGLGLMLLALQLVGDATEPLRQSQVVITVLGALGDAPVFALTLAAGLAFIASSSLAVVLFVALLTQAGIVAPALAVILVAGANLGGAVPPVLASLAEGTQARRLTFSNLLVRGIGALTMTVLAAPIASLVANLIPGSPNLAIATHVGFNLALLLVFLPLLTPIAKLSAMALPMPQQPEKGANYLDESVLDTPQMALAGAAREALRVSDLVLQMLQASLDGLRRPTPDAKSNMATLDDDVDALQQAIKLYLTKLDTTGLDSDDARRSSEIMSFAINLEHVGDIIEGGLAEVAAKRAKRQIRFSEAGLLEIIGLYEKTIDNMQLSQSIFLTRDAQLARQLVAAKVEIRRLEAQSSNAHLQRVRDGLSDAIQTSTLHLDTLRDLKRINAHLASVAYPILEKTGQLDESRLRAQPDAKPVPQAKSGET</sequence>
<evidence type="ECO:0000256" key="3">
    <source>
        <dbReference type="ARBA" id="ARBA00022692"/>
    </source>
</evidence>
<feature type="transmembrane region" description="Helical" evidence="7">
    <location>
        <begin position="87"/>
        <end position="120"/>
    </location>
</feature>
<dbReference type="Pfam" id="PF01895">
    <property type="entry name" value="PhoU"/>
    <property type="match status" value="2"/>
</dbReference>
<dbReference type="InterPro" id="IPR038078">
    <property type="entry name" value="PhoU-like_sf"/>
</dbReference>
<dbReference type="NCBIfam" id="NF037997">
    <property type="entry name" value="Na_Pi_symport"/>
    <property type="match status" value="1"/>
</dbReference>
<evidence type="ECO:0000313" key="9">
    <source>
        <dbReference type="EMBL" id="WDR05830.1"/>
    </source>
</evidence>
<evidence type="ECO:0000259" key="8">
    <source>
        <dbReference type="Pfam" id="PF01895"/>
    </source>
</evidence>
<evidence type="ECO:0000256" key="1">
    <source>
        <dbReference type="ARBA" id="ARBA00004651"/>
    </source>
</evidence>
<feature type="transmembrane region" description="Helical" evidence="7">
    <location>
        <begin position="132"/>
        <end position="150"/>
    </location>
</feature>
<dbReference type="InterPro" id="IPR003841">
    <property type="entry name" value="Na/Pi_transpt"/>
</dbReference>
<keyword evidence="3 7" id="KW-0812">Transmembrane</keyword>
<dbReference type="PANTHER" id="PTHR10010:SF46">
    <property type="entry name" value="SODIUM-DEPENDENT PHOSPHATE TRANSPORT PROTEIN 2B"/>
    <property type="match status" value="1"/>
</dbReference>
<keyword evidence="5 7" id="KW-0472">Membrane</keyword>
<evidence type="ECO:0000256" key="7">
    <source>
        <dbReference type="SAM" id="Phobius"/>
    </source>
</evidence>
<evidence type="ECO:0000256" key="2">
    <source>
        <dbReference type="ARBA" id="ARBA00022475"/>
    </source>
</evidence>
<keyword evidence="4 7" id="KW-1133">Transmembrane helix</keyword>
<feature type="domain" description="PhoU" evidence="8">
    <location>
        <begin position="342"/>
        <end position="420"/>
    </location>
</feature>
<dbReference type="Gene3D" id="1.20.58.220">
    <property type="entry name" value="Phosphate transport system protein phou homolog 2, domain 2"/>
    <property type="match status" value="1"/>
</dbReference>
<evidence type="ECO:0000256" key="6">
    <source>
        <dbReference type="SAM" id="MobiDB-lite"/>
    </source>
</evidence>
<keyword evidence="10" id="KW-1185">Reference proteome</keyword>
<dbReference type="InterPro" id="IPR026022">
    <property type="entry name" value="PhoU_dom"/>
</dbReference>
<dbReference type="Pfam" id="PF02690">
    <property type="entry name" value="Na_Pi_cotrans"/>
    <property type="match status" value="1"/>
</dbReference>
<feature type="transmembrane region" description="Helical" evidence="7">
    <location>
        <begin position="246"/>
        <end position="271"/>
    </location>
</feature>
<dbReference type="RefSeq" id="WP_282211348.1">
    <property type="nucleotide sequence ID" value="NZ_CP118247.1"/>
</dbReference>
<dbReference type="SUPFAM" id="SSF109755">
    <property type="entry name" value="PhoU-like"/>
    <property type="match status" value="1"/>
</dbReference>
<keyword evidence="2" id="KW-1003">Cell membrane</keyword>
<gene>
    <name evidence="9" type="ORF">PSQ90_16555</name>
</gene>
<feature type="transmembrane region" description="Helical" evidence="7">
    <location>
        <begin position="162"/>
        <end position="188"/>
    </location>
</feature>
<reference evidence="9 10" key="1">
    <citation type="submission" date="2023-02" db="EMBL/GenBank/DDBJ databases">
        <title>Devosia chondri sp. nov., isolated from the phycosphere of marine algae.</title>
        <authorList>
            <person name="Kim J.M."/>
            <person name="Lee J.K."/>
            <person name="Choi B.J."/>
            <person name="Bayburt H."/>
            <person name="Jeon C.O."/>
        </authorList>
    </citation>
    <scope>NUCLEOTIDE SEQUENCE [LARGE SCALE GENOMIC DNA]</scope>
    <source>
        <strain evidence="9 10">G2-5</strain>
    </source>
</reference>
<feature type="transmembrane region" description="Helical" evidence="7">
    <location>
        <begin position="50"/>
        <end position="75"/>
    </location>
</feature>
<organism evidence="9 10">
    <name type="scientific">Devosia rhodophyticola</name>
    <dbReference type="NCBI Taxonomy" id="3026423"/>
    <lineage>
        <taxon>Bacteria</taxon>
        <taxon>Pseudomonadati</taxon>
        <taxon>Pseudomonadota</taxon>
        <taxon>Alphaproteobacteria</taxon>
        <taxon>Hyphomicrobiales</taxon>
        <taxon>Devosiaceae</taxon>
        <taxon>Devosia</taxon>
    </lineage>
</organism>
<feature type="transmembrane region" description="Helical" evidence="7">
    <location>
        <begin position="194"/>
        <end position="225"/>
    </location>
</feature>
<dbReference type="PANTHER" id="PTHR10010">
    <property type="entry name" value="SOLUTE CARRIER FAMILY 34 SODIUM PHOSPHATE , MEMBER 2-RELATED"/>
    <property type="match status" value="1"/>
</dbReference>
<dbReference type="EMBL" id="CP118247">
    <property type="protein sequence ID" value="WDR05830.1"/>
    <property type="molecule type" value="Genomic_DNA"/>
</dbReference>
<dbReference type="Proteomes" id="UP001222118">
    <property type="component" value="Chromosome"/>
</dbReference>
<protein>
    <submittedName>
        <fullName evidence="9">Na/Pi cotransporter family protein</fullName>
    </submittedName>
</protein>
<comment type="subcellular location">
    <subcellularLocation>
        <location evidence="1">Cell membrane</location>
        <topology evidence="1">Multi-pass membrane protein</topology>
    </subcellularLocation>
</comment>
<evidence type="ECO:0000256" key="5">
    <source>
        <dbReference type="ARBA" id="ARBA00023136"/>
    </source>
</evidence>
<feature type="transmembrane region" description="Helical" evidence="7">
    <location>
        <begin position="277"/>
        <end position="297"/>
    </location>
</feature>
<proteinExistence type="predicted"/>